<accession>A0ABY0H0J2</accession>
<evidence type="ECO:0000313" key="1">
    <source>
        <dbReference type="EMBL" id="RYO78955.1"/>
    </source>
</evidence>
<keyword evidence="2" id="KW-1185">Reference proteome</keyword>
<name>A0ABY0H0J2_9PEZI</name>
<reference evidence="1 2" key="1">
    <citation type="submission" date="2018-06" db="EMBL/GenBank/DDBJ databases">
        <title>Complete Genomes of Monosporascus.</title>
        <authorList>
            <person name="Robinson A.J."/>
            <person name="Natvig D.O."/>
        </authorList>
    </citation>
    <scope>NUCLEOTIDE SEQUENCE [LARGE SCALE GENOMIC DNA]</scope>
    <source>
        <strain evidence="1 2">CBS 609.92</strain>
    </source>
</reference>
<protein>
    <submittedName>
        <fullName evidence="1">Uncharacterized protein</fullName>
    </submittedName>
</protein>
<evidence type="ECO:0000313" key="2">
    <source>
        <dbReference type="Proteomes" id="UP000294003"/>
    </source>
</evidence>
<comment type="caution">
    <text evidence="1">The sequence shown here is derived from an EMBL/GenBank/DDBJ whole genome shotgun (WGS) entry which is preliminary data.</text>
</comment>
<dbReference type="EMBL" id="QJNS01000353">
    <property type="protein sequence ID" value="RYO78955.1"/>
    <property type="molecule type" value="Genomic_DNA"/>
</dbReference>
<gene>
    <name evidence="1" type="ORF">DL762_008410</name>
</gene>
<organism evidence="1 2">
    <name type="scientific">Monosporascus cannonballus</name>
    <dbReference type="NCBI Taxonomy" id="155416"/>
    <lineage>
        <taxon>Eukaryota</taxon>
        <taxon>Fungi</taxon>
        <taxon>Dikarya</taxon>
        <taxon>Ascomycota</taxon>
        <taxon>Pezizomycotina</taxon>
        <taxon>Sordariomycetes</taxon>
        <taxon>Xylariomycetidae</taxon>
        <taxon>Xylariales</taxon>
        <taxon>Xylariales incertae sedis</taxon>
        <taxon>Monosporascus</taxon>
    </lineage>
</organism>
<sequence>MWMIQFMYTEEYRVYFSNGPEPFSYETFDGAILWATSFLETMGLYDQSAGTPGASGKIHPTTAAKLVDPSESIISHVRVNRIADHYKILKLVELANSKIELSPRAHWSGEIFVQAMREASPLEKGLQEIFAREAAKHAAELFARRDLGQVRSLNPFAVELLRVLGGGVRAGEGQNDYKGSISWRFLPNLKGWNVPC</sequence>
<dbReference type="Proteomes" id="UP000294003">
    <property type="component" value="Unassembled WGS sequence"/>
</dbReference>
<proteinExistence type="predicted"/>